<proteinExistence type="inferred from homology"/>
<comment type="similarity">
    <text evidence="3">Belongs to the ATPase gamma chain family.</text>
</comment>
<evidence type="ECO:0000256" key="6">
    <source>
        <dbReference type="ARBA" id="ARBA00023065"/>
    </source>
</evidence>
<name>A0A1G1WCD5_9BACT</name>
<dbReference type="Gene3D" id="3.40.1380.10">
    <property type="match status" value="1"/>
</dbReference>
<comment type="subcellular location">
    <subcellularLocation>
        <location evidence="2">Membrane</location>
        <topology evidence="2">Peripheral membrane protein</topology>
    </subcellularLocation>
</comment>
<dbReference type="SUPFAM" id="SSF52943">
    <property type="entry name" value="ATP synthase (F1-ATPase), gamma subunit"/>
    <property type="match status" value="1"/>
</dbReference>
<comment type="function">
    <text evidence="1">Produces ATP from ADP in the presence of a proton gradient across the membrane. The gamma chain is believed to be important in regulating ATPase activity and the flow of protons through the CF(0) complex.</text>
</comment>
<organism evidence="10 11">
    <name type="scientific">Candidatus Woykebacteria bacterium RBG_16_43_9</name>
    <dbReference type="NCBI Taxonomy" id="1802596"/>
    <lineage>
        <taxon>Bacteria</taxon>
        <taxon>Candidatus Woykeibacteriota</taxon>
    </lineage>
</organism>
<dbReference type="EMBL" id="MHCS01000047">
    <property type="protein sequence ID" value="OGY25356.1"/>
    <property type="molecule type" value="Genomic_DNA"/>
</dbReference>
<evidence type="ECO:0000256" key="1">
    <source>
        <dbReference type="ARBA" id="ARBA00003456"/>
    </source>
</evidence>
<dbReference type="AlphaFoldDB" id="A0A1G1WCD5"/>
<evidence type="ECO:0000256" key="5">
    <source>
        <dbReference type="ARBA" id="ARBA00022781"/>
    </source>
</evidence>
<accession>A0A1G1WCD5</accession>
<keyword evidence="7" id="KW-0472">Membrane</keyword>
<keyword evidence="8" id="KW-0139">CF(1)</keyword>
<comment type="caution">
    <text evidence="10">The sequence shown here is derived from an EMBL/GenBank/DDBJ whole genome shotgun (WGS) entry which is preliminary data.</text>
</comment>
<evidence type="ECO:0000256" key="7">
    <source>
        <dbReference type="ARBA" id="ARBA00023136"/>
    </source>
</evidence>
<dbReference type="STRING" id="1802596.A2Z11_00655"/>
<evidence type="ECO:0000256" key="3">
    <source>
        <dbReference type="ARBA" id="ARBA00007681"/>
    </source>
</evidence>
<protein>
    <recommendedName>
        <fullName evidence="12">ATP synthase gamma chain</fullName>
    </recommendedName>
</protein>
<dbReference type="InterPro" id="IPR035968">
    <property type="entry name" value="ATP_synth_F1_ATPase_gsu"/>
</dbReference>
<keyword evidence="6" id="KW-0406">Ion transport</keyword>
<dbReference type="GO" id="GO:0045259">
    <property type="term" value="C:proton-transporting ATP synthase complex"/>
    <property type="evidence" value="ECO:0007669"/>
    <property type="project" value="UniProtKB-KW"/>
</dbReference>
<evidence type="ECO:0000313" key="10">
    <source>
        <dbReference type="EMBL" id="OGY25356.1"/>
    </source>
</evidence>
<keyword evidence="4" id="KW-0813">Transport</keyword>
<dbReference type="Proteomes" id="UP000176389">
    <property type="component" value="Unassembled WGS sequence"/>
</dbReference>
<reference evidence="10 11" key="1">
    <citation type="journal article" date="2016" name="Nat. Commun.">
        <title>Thousands of microbial genomes shed light on interconnected biogeochemical processes in an aquifer system.</title>
        <authorList>
            <person name="Anantharaman K."/>
            <person name="Brown C.T."/>
            <person name="Hug L.A."/>
            <person name="Sharon I."/>
            <person name="Castelle C.J."/>
            <person name="Probst A.J."/>
            <person name="Thomas B.C."/>
            <person name="Singh A."/>
            <person name="Wilkins M.J."/>
            <person name="Karaoz U."/>
            <person name="Brodie E.L."/>
            <person name="Williams K.H."/>
            <person name="Hubbard S.S."/>
            <person name="Banfield J.F."/>
        </authorList>
    </citation>
    <scope>NUCLEOTIDE SEQUENCE [LARGE SCALE GENOMIC DNA]</scope>
</reference>
<evidence type="ECO:0000256" key="4">
    <source>
        <dbReference type="ARBA" id="ARBA00022448"/>
    </source>
</evidence>
<sequence length="294" mass="33829">MSSSKELRADLEAVGAIKSITSVYQEIASFRMNQLRGRVEATREFLDGISTVYNHAKTAYVAAVRSRTPKDREKLWKSLSFVRRNGKKVNVFLSANEHLYGTLILDVWGHYINDLYHERADAAVVGSIGKYLLGNEQLDVKASYFELDDDKPLALQIKKIVDFISQYEQVVIYHGQMVTVLHQIPVKSEISGGISFERKPARGTRRYLFEPSPERILAFFETEIIAALFNQTILEHQLARFAARMVAMDQATENANEQTKKIEREIRSLKRRILNRKQLEVFAGFGIWRREEEN</sequence>
<dbReference type="GO" id="GO:0046933">
    <property type="term" value="F:proton-transporting ATP synthase activity, rotational mechanism"/>
    <property type="evidence" value="ECO:0007669"/>
    <property type="project" value="InterPro"/>
</dbReference>
<evidence type="ECO:0000256" key="2">
    <source>
        <dbReference type="ARBA" id="ARBA00004170"/>
    </source>
</evidence>
<dbReference type="Pfam" id="PF00231">
    <property type="entry name" value="ATP-synt"/>
    <property type="match status" value="1"/>
</dbReference>
<evidence type="ECO:0000256" key="9">
    <source>
        <dbReference type="ARBA" id="ARBA00023310"/>
    </source>
</evidence>
<evidence type="ECO:0008006" key="12">
    <source>
        <dbReference type="Google" id="ProtNLM"/>
    </source>
</evidence>
<keyword evidence="5" id="KW-0375">Hydrogen ion transport</keyword>
<evidence type="ECO:0000313" key="11">
    <source>
        <dbReference type="Proteomes" id="UP000176389"/>
    </source>
</evidence>
<keyword evidence="9" id="KW-0066">ATP synthesis</keyword>
<evidence type="ECO:0000256" key="8">
    <source>
        <dbReference type="ARBA" id="ARBA00023196"/>
    </source>
</evidence>
<dbReference type="InterPro" id="IPR000131">
    <property type="entry name" value="ATP_synth_F1_gsu"/>
</dbReference>
<gene>
    <name evidence="10" type="ORF">A2Z11_00655</name>
</gene>